<dbReference type="EMBL" id="JACIBX010000001">
    <property type="protein sequence ID" value="MBB3710455.1"/>
    <property type="molecule type" value="Genomic_DNA"/>
</dbReference>
<sequence length="146" mass="16399">MNSNHEPCISGWCGTKNDKSITGYGEYRTRGEAKNAMSDIFGDVRPSDAEWGRRLAMDTGEVPADHIIAVYRPGAYRPLSRSATEDWVSAALAPIQADTTGEQLEEIEEELEAEANERGMTLYRESLGSFLERKRDELRVELEEVE</sequence>
<proteinExistence type="predicted"/>
<protein>
    <submittedName>
        <fullName evidence="1">Uncharacterized protein</fullName>
    </submittedName>
</protein>
<evidence type="ECO:0000313" key="2">
    <source>
        <dbReference type="Proteomes" id="UP000576152"/>
    </source>
</evidence>
<dbReference type="Proteomes" id="UP000576152">
    <property type="component" value="Unassembled WGS sequence"/>
</dbReference>
<accession>A0ABR6HIR8</accession>
<name>A0ABR6HIR8_9RHOB</name>
<evidence type="ECO:0000313" key="1">
    <source>
        <dbReference type="EMBL" id="MBB3710455.1"/>
    </source>
</evidence>
<reference evidence="1 2" key="1">
    <citation type="submission" date="2020-08" db="EMBL/GenBank/DDBJ databases">
        <title>Genomic Encyclopedia of Type Strains, Phase III (KMG-III): the genomes of soil and plant-associated and newly described type strains.</title>
        <authorList>
            <person name="Whitman W."/>
        </authorList>
    </citation>
    <scope>NUCLEOTIDE SEQUENCE [LARGE SCALE GENOMIC DNA]</scope>
    <source>
        <strain evidence="1 2">CECT 8572</strain>
    </source>
</reference>
<keyword evidence="2" id="KW-1185">Reference proteome</keyword>
<organism evidence="1 2">
    <name type="scientific">Limimaricola variabilis</name>
    <dbReference type="NCBI Taxonomy" id="1492771"/>
    <lineage>
        <taxon>Bacteria</taxon>
        <taxon>Pseudomonadati</taxon>
        <taxon>Pseudomonadota</taxon>
        <taxon>Alphaproteobacteria</taxon>
        <taxon>Rhodobacterales</taxon>
        <taxon>Paracoccaceae</taxon>
        <taxon>Limimaricola</taxon>
    </lineage>
</organism>
<dbReference type="RefSeq" id="WP_183468649.1">
    <property type="nucleotide sequence ID" value="NZ_JACIBX010000001.1"/>
</dbReference>
<comment type="caution">
    <text evidence="1">The sequence shown here is derived from an EMBL/GenBank/DDBJ whole genome shotgun (WGS) entry which is preliminary data.</text>
</comment>
<gene>
    <name evidence="1" type="ORF">FHS00_000008</name>
</gene>